<organism evidence="2 3">
    <name type="scientific">Acinetobacter baumannii 6014059</name>
    <dbReference type="NCBI Taxonomy" id="525242"/>
    <lineage>
        <taxon>Bacteria</taxon>
        <taxon>Pseudomonadati</taxon>
        <taxon>Pseudomonadota</taxon>
        <taxon>Gammaproteobacteria</taxon>
        <taxon>Moraxellales</taxon>
        <taxon>Moraxellaceae</taxon>
        <taxon>Acinetobacter</taxon>
        <taxon>Acinetobacter calcoaceticus/baumannii complex</taxon>
    </lineage>
</organism>
<dbReference type="Gene3D" id="2.40.160.10">
    <property type="entry name" value="Porin"/>
    <property type="match status" value="1"/>
</dbReference>
<evidence type="ECO:0000313" key="3">
    <source>
        <dbReference type="Proteomes" id="UP000003204"/>
    </source>
</evidence>
<dbReference type="InterPro" id="IPR023614">
    <property type="entry name" value="Porin_dom_sf"/>
</dbReference>
<feature type="region of interest" description="Disordered" evidence="1">
    <location>
        <begin position="203"/>
        <end position="226"/>
    </location>
</feature>
<dbReference type="AlphaFoldDB" id="A0A828SMT6"/>
<protein>
    <submittedName>
        <fullName evidence="2">Uncharacterized protein</fullName>
    </submittedName>
</protein>
<comment type="caution">
    <text evidence="2">The sequence shown here is derived from an EMBL/GenBank/DDBJ whole genome shotgun (WGS) entry which is preliminary data.</text>
</comment>
<accession>A0A828SMT6</accession>
<dbReference type="SUPFAM" id="SSF56935">
    <property type="entry name" value="Porins"/>
    <property type="match status" value="1"/>
</dbReference>
<evidence type="ECO:0000256" key="1">
    <source>
        <dbReference type="SAM" id="MobiDB-lite"/>
    </source>
</evidence>
<gene>
    <name evidence="2" type="ORF">HMPREF0022_03908</name>
</gene>
<dbReference type="Proteomes" id="UP000003204">
    <property type="component" value="Unassembled WGS sequence"/>
</dbReference>
<name>A0A828SMT6_ACIBA</name>
<proteinExistence type="predicted"/>
<sequence>MRFGQIFFWFIHDANLLFIFKRRKILLFKHSQILTKTLITTSLLTFSLSSHAALTFGNAEEGQLKVSGTVRAKYVYDFDSEPSTSKFSFNDAVLWLDYNSPKWIGRLDYRVYEYYGRLGDANWLTDAWLGYKINDNSKIIAGLNPVPFGLGRFWGNTYYLGIANSAGWEDVHNLGVKYDFNDGTNEAQLAFYPTDGGTYRGKSKDSSRFSINPVNADDSVPQGTNTKEKNSIVVRGAHTFKNVLGQENFSTQLGASAWYSTIENKRSGQDGDRQVYSVFSNTNYNQWNLQLLAGYQDIDNADTQYKDHLTLGGFDYSFNSATKGQIYSAELSYLFPQQFGPITSVRPYLNYSSYRKEQDGFKNSTRFIPGIAFNYQKLTVQAELLMGKHDPYLGDSEGLAAGGSNDKWNKKAFVIFAYYF</sequence>
<dbReference type="EMBL" id="ACYS02000207">
    <property type="protein sequence ID" value="EGJ66406.1"/>
    <property type="molecule type" value="Genomic_DNA"/>
</dbReference>
<evidence type="ECO:0000313" key="2">
    <source>
        <dbReference type="EMBL" id="EGJ66406.1"/>
    </source>
</evidence>
<reference evidence="2 3" key="1">
    <citation type="submission" date="2011-04" db="EMBL/GenBank/DDBJ databases">
        <authorList>
            <person name="Weinstock G."/>
            <person name="Sodergren E."/>
            <person name="Clifton S."/>
            <person name="Fulton L."/>
            <person name="Fulton B."/>
            <person name="Courtney L."/>
            <person name="Fronick C."/>
            <person name="Harrison M."/>
            <person name="Strong C."/>
            <person name="Farmer C."/>
            <person name="Delahaunty K."/>
            <person name="Markovic C."/>
            <person name="Hall O."/>
            <person name="Minx P."/>
            <person name="Tomlinson C."/>
            <person name="Mitreva M."/>
            <person name="Hou S."/>
            <person name="Chen J."/>
            <person name="Wollam A."/>
            <person name="Pepin K.H."/>
            <person name="Johnson M."/>
            <person name="Bhonagiri V."/>
            <person name="Zhang X."/>
            <person name="Suruliraj S."/>
            <person name="Warren W."/>
            <person name="Chinwalla A."/>
            <person name="Mardis E.R."/>
            <person name="Wilson R.K."/>
        </authorList>
    </citation>
    <scope>NUCLEOTIDE SEQUENCE [LARGE SCALE GENOMIC DNA]</scope>
    <source>
        <strain evidence="2 3">6014059</strain>
    </source>
</reference>